<protein>
    <submittedName>
        <fullName evidence="1">Uncharacterized protein</fullName>
    </submittedName>
</protein>
<evidence type="ECO:0000313" key="1">
    <source>
        <dbReference type="EMBL" id="KAJ3548536.1"/>
    </source>
</evidence>
<name>A0ACC1SXI1_9HYPO</name>
<organism evidence="1 2">
    <name type="scientific">Fusarium decemcellulare</name>
    <dbReference type="NCBI Taxonomy" id="57161"/>
    <lineage>
        <taxon>Eukaryota</taxon>
        <taxon>Fungi</taxon>
        <taxon>Dikarya</taxon>
        <taxon>Ascomycota</taxon>
        <taxon>Pezizomycotina</taxon>
        <taxon>Sordariomycetes</taxon>
        <taxon>Hypocreomycetidae</taxon>
        <taxon>Hypocreales</taxon>
        <taxon>Nectriaceae</taxon>
        <taxon>Fusarium</taxon>
        <taxon>Fusarium decemcellulare species complex</taxon>
    </lineage>
</organism>
<sequence length="324" mass="36769">MVFSRPRPDNTLVPPPTPSALSCSPDGTIRIQDSQLQATLFHHYLDMVSVHCSKDQRIWSGWLLDLALIEPSLMDAILGVTAFHLRRLVPYDKQISHASHAYMARAIKSHTEQVNRGFTTDNAPALLATGTLIMFHASANQGFLDQAKPGTRLPLHWFYPFRNANILLQAALPWFQGSRVDHLYTPAGRPLGPLPWREELALKVFAFLLGNLSQDQVGADAVEAYEAAVFYLAKIYTTRLQRDLLRFPAQVPPKFIAMLEAGDPRTLAIVGYFFMLLRKASHLWWARGAAEKEFAVVMSFLPRDWRPIMAWAIEEFSWDENNWN</sequence>
<proteinExistence type="predicted"/>
<dbReference type="Proteomes" id="UP001148629">
    <property type="component" value="Unassembled WGS sequence"/>
</dbReference>
<comment type="caution">
    <text evidence="1">The sequence shown here is derived from an EMBL/GenBank/DDBJ whole genome shotgun (WGS) entry which is preliminary data.</text>
</comment>
<reference evidence="1" key="1">
    <citation type="submission" date="2022-08" db="EMBL/GenBank/DDBJ databases">
        <title>Genome Sequence of Fusarium decemcellulare.</title>
        <authorList>
            <person name="Buettner E."/>
        </authorList>
    </citation>
    <scope>NUCLEOTIDE SEQUENCE</scope>
    <source>
        <strain evidence="1">Babe19</strain>
    </source>
</reference>
<keyword evidence="2" id="KW-1185">Reference proteome</keyword>
<gene>
    <name evidence="1" type="ORF">NM208_g961</name>
</gene>
<accession>A0ACC1SXI1</accession>
<dbReference type="EMBL" id="JANRMS010000045">
    <property type="protein sequence ID" value="KAJ3548536.1"/>
    <property type="molecule type" value="Genomic_DNA"/>
</dbReference>
<evidence type="ECO:0000313" key="2">
    <source>
        <dbReference type="Proteomes" id="UP001148629"/>
    </source>
</evidence>